<sequence>MSKLVSSLWMEANSGAIKLAVGIRYALPLLAAAVVTFAPQATAQTDPFRDGVNYALRAVSLGQTAATAADWNEVAKLWIRAVASMQDVPLENPRRAYAEKKVVEYLGNFAYAQQQAAIGYKLNYPTFNSEVLDRQLELYLSYIAAVGRPDVAIVGSSRALQGVNPTALQDALAARGYPGRKIFNFGINGATAQVVSFLLGSLLTPEQLPRQIIWADGVRAFNSGRDDRTYWEISSSPGYRLLAAGVRPNLTSAVPGYAVGRDNAARNSTMLSYIQTENQEYPLPLAQNSPSGGPWRLSGINAIDANGFLPVTDRFQPDIYYRRRRRVPGSYDGDYANFWLGGEQDAALREVVALTKARKIPLLIVNLPLTSDYLDRSRLSREWEFHQYMQQQARVLGFVWRDLSQSNLSRNEYFQDPSHLNMYGATAVARTLANDRSLTWP</sequence>
<proteinExistence type="predicted"/>
<gene>
    <name evidence="1" type="ORF">ENR15_21085</name>
</gene>
<accession>A0A7C3ZMJ8</accession>
<organism evidence="1">
    <name type="scientific">Planktothricoides sp. SpSt-374</name>
    <dbReference type="NCBI Taxonomy" id="2282167"/>
    <lineage>
        <taxon>Bacteria</taxon>
        <taxon>Bacillati</taxon>
        <taxon>Cyanobacteriota</taxon>
        <taxon>Cyanophyceae</taxon>
        <taxon>Oscillatoriophycideae</taxon>
        <taxon>Oscillatoriales</taxon>
        <taxon>Oscillatoriaceae</taxon>
        <taxon>Planktothricoides</taxon>
    </lineage>
</organism>
<dbReference type="EMBL" id="DSPX01000209">
    <property type="protein sequence ID" value="HGG03063.1"/>
    <property type="molecule type" value="Genomic_DNA"/>
</dbReference>
<evidence type="ECO:0008006" key="2">
    <source>
        <dbReference type="Google" id="ProtNLM"/>
    </source>
</evidence>
<reference evidence="1" key="1">
    <citation type="journal article" date="2020" name="mSystems">
        <title>Genome- and Community-Level Interaction Insights into Carbon Utilization and Element Cycling Functions of Hydrothermarchaeota in Hydrothermal Sediment.</title>
        <authorList>
            <person name="Zhou Z."/>
            <person name="Liu Y."/>
            <person name="Xu W."/>
            <person name="Pan J."/>
            <person name="Luo Z.H."/>
            <person name="Li M."/>
        </authorList>
    </citation>
    <scope>NUCLEOTIDE SEQUENCE [LARGE SCALE GENOMIC DNA]</scope>
    <source>
        <strain evidence="1">SpSt-374</strain>
    </source>
</reference>
<comment type="caution">
    <text evidence="1">The sequence shown here is derived from an EMBL/GenBank/DDBJ whole genome shotgun (WGS) entry which is preliminary data.</text>
</comment>
<evidence type="ECO:0000313" key="1">
    <source>
        <dbReference type="EMBL" id="HGG03063.1"/>
    </source>
</evidence>
<protein>
    <recommendedName>
        <fullName evidence="2">DUF1574 domain-containing protein</fullName>
    </recommendedName>
</protein>
<dbReference type="SUPFAM" id="SSF52266">
    <property type="entry name" value="SGNH hydrolase"/>
    <property type="match status" value="1"/>
</dbReference>
<dbReference type="AlphaFoldDB" id="A0A7C3ZMJ8"/>
<name>A0A7C3ZMJ8_9CYAN</name>